<keyword evidence="2" id="KW-0812">Transmembrane</keyword>
<accession>A0A444X0Y8</accession>
<dbReference type="Proteomes" id="UP000289738">
    <property type="component" value="Chromosome B10"/>
</dbReference>
<keyword evidence="1" id="KW-0813">Transport</keyword>
<dbReference type="STRING" id="3818.A0A444X0Y8"/>
<feature type="domain" description="ABC transmembrane type-1" evidence="6">
    <location>
        <begin position="6"/>
        <end position="92"/>
    </location>
</feature>
<organism evidence="7 8">
    <name type="scientific">Arachis hypogaea</name>
    <name type="common">Peanut</name>
    <dbReference type="NCBI Taxonomy" id="3818"/>
    <lineage>
        <taxon>Eukaryota</taxon>
        <taxon>Viridiplantae</taxon>
        <taxon>Streptophyta</taxon>
        <taxon>Embryophyta</taxon>
        <taxon>Tracheophyta</taxon>
        <taxon>Spermatophyta</taxon>
        <taxon>Magnoliopsida</taxon>
        <taxon>eudicotyledons</taxon>
        <taxon>Gunneridae</taxon>
        <taxon>Pentapetalae</taxon>
        <taxon>rosids</taxon>
        <taxon>fabids</taxon>
        <taxon>Fabales</taxon>
        <taxon>Fabaceae</taxon>
        <taxon>Papilionoideae</taxon>
        <taxon>50 kb inversion clade</taxon>
        <taxon>dalbergioids sensu lato</taxon>
        <taxon>Dalbergieae</taxon>
        <taxon>Pterocarpus clade</taxon>
        <taxon>Arachis</taxon>
    </lineage>
</organism>
<protein>
    <recommendedName>
        <fullName evidence="6">ABC transmembrane type-1 domain-containing protein</fullName>
    </recommendedName>
</protein>
<dbReference type="GO" id="GO:0140359">
    <property type="term" value="F:ABC-type transporter activity"/>
    <property type="evidence" value="ECO:0007669"/>
    <property type="project" value="InterPro"/>
</dbReference>
<evidence type="ECO:0000256" key="5">
    <source>
        <dbReference type="SAM" id="MobiDB-lite"/>
    </source>
</evidence>
<gene>
    <name evidence="7" type="ORF">Ahy_B10g101972</name>
</gene>
<evidence type="ECO:0000259" key="6">
    <source>
        <dbReference type="Pfam" id="PF06472"/>
    </source>
</evidence>
<keyword evidence="4" id="KW-0472">Membrane</keyword>
<dbReference type="InterPro" id="IPR050835">
    <property type="entry name" value="ABC_transporter_sub-D"/>
</dbReference>
<dbReference type="EMBL" id="SDMP01000020">
    <property type="protein sequence ID" value="RYQ83325.1"/>
    <property type="molecule type" value="Genomic_DNA"/>
</dbReference>
<dbReference type="InterPro" id="IPR011989">
    <property type="entry name" value="ARM-like"/>
</dbReference>
<dbReference type="PANTHER" id="PTHR11384">
    <property type="entry name" value="ATP-BINDING CASSETTE, SUB-FAMILY D MEMBER"/>
    <property type="match status" value="1"/>
</dbReference>
<keyword evidence="3" id="KW-1133">Transmembrane helix</keyword>
<evidence type="ECO:0000313" key="7">
    <source>
        <dbReference type="EMBL" id="RYQ83325.1"/>
    </source>
</evidence>
<feature type="region of interest" description="Disordered" evidence="5">
    <location>
        <begin position="309"/>
        <end position="329"/>
    </location>
</feature>
<proteinExistence type="predicted"/>
<dbReference type="Gene3D" id="1.25.10.10">
    <property type="entry name" value="Leucine-rich Repeat Variant"/>
    <property type="match status" value="1"/>
</dbReference>
<sequence length="441" mass="50259">MTLAPGKLMFREQQLEGDYRQLHSRLRTHLESIAFYGGEMREEAHIQQKFKTLVRHLSSVLHDHWWFGMIQDFLLKYFGATVAVILIIEPFFSGHLRSDSSTLGHAEMLSNLRYHTSVIVSLFQSLGTLFISARRLNRLSGYADRIHELMAVSRELSLENGKSSLQRRGSRSFISEANYIEFSGVKARESDSLRKFPSKSCPLRYGTTKIQEDALTLFQAALCEFLGFCNSKTHGNENNNWGVTSLSVSTSKIVPIPSEPDTEIYASMLDSLNECLQISGMLLDESQVRSIVDEIKQVITASSSRKRERAERTKAEDFDAEESELIKEENEQEEEVFDQVGEILGTLIKTFKASFLPFFDELLSYLTPFLRLLLHHQSAVDADQLEGSVTSLSNLDDSDSSKYLVRKKVQESLENLKEEAVVPKRSIRWELGSSWIQHLQK</sequence>
<dbReference type="GO" id="GO:0006635">
    <property type="term" value="P:fatty acid beta-oxidation"/>
    <property type="evidence" value="ECO:0007669"/>
    <property type="project" value="TreeGrafter"/>
</dbReference>
<dbReference type="InterPro" id="IPR011527">
    <property type="entry name" value="ABC1_TM_dom"/>
</dbReference>
<evidence type="ECO:0000313" key="8">
    <source>
        <dbReference type="Proteomes" id="UP000289738"/>
    </source>
</evidence>
<dbReference type="GO" id="GO:0005778">
    <property type="term" value="C:peroxisomal membrane"/>
    <property type="evidence" value="ECO:0007669"/>
    <property type="project" value="TreeGrafter"/>
</dbReference>
<dbReference type="Pfam" id="PF18829">
    <property type="entry name" value="Importin_rep_6"/>
    <property type="match status" value="1"/>
</dbReference>
<dbReference type="GO" id="GO:0007031">
    <property type="term" value="P:peroxisome organization"/>
    <property type="evidence" value="ECO:0007669"/>
    <property type="project" value="TreeGrafter"/>
</dbReference>
<dbReference type="GO" id="GO:0005324">
    <property type="term" value="F:long-chain fatty acid transmembrane transporter activity"/>
    <property type="evidence" value="ECO:0007669"/>
    <property type="project" value="TreeGrafter"/>
</dbReference>
<comment type="caution">
    <text evidence="7">The sequence shown here is derived from an EMBL/GenBank/DDBJ whole genome shotgun (WGS) entry which is preliminary data.</text>
</comment>
<evidence type="ECO:0000256" key="2">
    <source>
        <dbReference type="ARBA" id="ARBA00022692"/>
    </source>
</evidence>
<evidence type="ECO:0000256" key="1">
    <source>
        <dbReference type="ARBA" id="ARBA00022448"/>
    </source>
</evidence>
<dbReference type="InterPro" id="IPR041389">
    <property type="entry name" value="Importin_rep_6"/>
</dbReference>
<dbReference type="Pfam" id="PF06472">
    <property type="entry name" value="ABC_membrane_2"/>
    <property type="match status" value="1"/>
</dbReference>
<dbReference type="PANTHER" id="PTHR11384:SF59">
    <property type="entry name" value="LYSOSOMAL COBALAMIN TRANSPORTER ABCD4"/>
    <property type="match status" value="1"/>
</dbReference>
<dbReference type="GO" id="GO:0042760">
    <property type="term" value="P:very long-chain fatty acid catabolic process"/>
    <property type="evidence" value="ECO:0007669"/>
    <property type="project" value="TreeGrafter"/>
</dbReference>
<evidence type="ECO:0000256" key="3">
    <source>
        <dbReference type="ARBA" id="ARBA00022989"/>
    </source>
</evidence>
<name>A0A444X0Y8_ARAHY</name>
<dbReference type="GO" id="GO:0015910">
    <property type="term" value="P:long-chain fatty acid import into peroxisome"/>
    <property type="evidence" value="ECO:0007669"/>
    <property type="project" value="TreeGrafter"/>
</dbReference>
<dbReference type="GO" id="GO:0005524">
    <property type="term" value="F:ATP binding"/>
    <property type="evidence" value="ECO:0007669"/>
    <property type="project" value="InterPro"/>
</dbReference>
<evidence type="ECO:0000256" key="4">
    <source>
        <dbReference type="ARBA" id="ARBA00023136"/>
    </source>
</evidence>
<dbReference type="AlphaFoldDB" id="A0A444X0Y8"/>
<reference evidence="7 8" key="1">
    <citation type="submission" date="2019-01" db="EMBL/GenBank/DDBJ databases">
        <title>Sequencing of cultivated peanut Arachis hypogaea provides insights into genome evolution and oil improvement.</title>
        <authorList>
            <person name="Chen X."/>
        </authorList>
    </citation>
    <scope>NUCLEOTIDE SEQUENCE [LARGE SCALE GENOMIC DNA]</scope>
    <source>
        <strain evidence="8">cv. Fuhuasheng</strain>
        <tissue evidence="7">Leaves</tissue>
    </source>
</reference>
<keyword evidence="8" id="KW-1185">Reference proteome</keyword>